<sequence length="189" mass="19746">MTPRLLPAGRRVGVPWKNGGGITREVLAGFEGGGGFDWRVSLAEVAGDGPFSVFPGVDRILTLAEGDGMDLTVGGRRWRVGERFVPLAFPGDTPTDCALLGGPVVNLNVMCRRDRAAARVEVVRGRLTDPVRITAPAAGETVLVVALEGAAALGDLDLGPYDAVLLGPGEEPARLRTEGRAAVVVLRAL</sequence>
<dbReference type="InterPro" id="IPR014710">
    <property type="entry name" value="RmlC-like_jellyroll"/>
</dbReference>
<name>A0A6G9H420_9ACTN</name>
<accession>A0A6G9H420</accession>
<dbReference type="PANTHER" id="PTHR37943:SF1">
    <property type="entry name" value="PROTEIN VES"/>
    <property type="match status" value="1"/>
</dbReference>
<dbReference type="KEGG" id="slia:HA039_25955"/>
<dbReference type="InterPro" id="IPR010282">
    <property type="entry name" value="Uncharacterised_HutD/Ves"/>
</dbReference>
<reference evidence="1 2" key="1">
    <citation type="submission" date="2020-03" db="EMBL/GenBank/DDBJ databases">
        <title>A novel species.</title>
        <authorList>
            <person name="Gao J."/>
        </authorList>
    </citation>
    <scope>NUCLEOTIDE SEQUENCE [LARGE SCALE GENOMIC DNA]</scope>
    <source>
        <strain evidence="1 2">QMT-12</strain>
    </source>
</reference>
<dbReference type="PANTHER" id="PTHR37943">
    <property type="entry name" value="PROTEIN VES"/>
    <property type="match status" value="1"/>
</dbReference>
<protein>
    <submittedName>
        <fullName evidence="1">HutD family protein</fullName>
    </submittedName>
</protein>
<dbReference type="EMBL" id="CP050177">
    <property type="protein sequence ID" value="QIQ05265.1"/>
    <property type="molecule type" value="Genomic_DNA"/>
</dbReference>
<dbReference type="SUPFAM" id="SSF51182">
    <property type="entry name" value="RmlC-like cupins"/>
    <property type="match status" value="1"/>
</dbReference>
<dbReference type="AlphaFoldDB" id="A0A6G9H420"/>
<organism evidence="1 2">
    <name type="scientific">Streptomyces liangshanensis</name>
    <dbReference type="NCBI Taxonomy" id="2717324"/>
    <lineage>
        <taxon>Bacteria</taxon>
        <taxon>Bacillati</taxon>
        <taxon>Actinomycetota</taxon>
        <taxon>Actinomycetes</taxon>
        <taxon>Kitasatosporales</taxon>
        <taxon>Streptomycetaceae</taxon>
        <taxon>Streptomyces</taxon>
    </lineage>
</organism>
<dbReference type="RefSeq" id="WP_167033776.1">
    <property type="nucleotide sequence ID" value="NZ_CP050177.1"/>
</dbReference>
<dbReference type="Pfam" id="PF05962">
    <property type="entry name" value="HutD"/>
    <property type="match status" value="1"/>
</dbReference>
<dbReference type="Proteomes" id="UP000501179">
    <property type="component" value="Chromosome"/>
</dbReference>
<evidence type="ECO:0000313" key="2">
    <source>
        <dbReference type="Proteomes" id="UP000501179"/>
    </source>
</evidence>
<keyword evidence="2" id="KW-1185">Reference proteome</keyword>
<proteinExistence type="predicted"/>
<gene>
    <name evidence="1" type="ORF">HA039_25955</name>
</gene>
<dbReference type="CDD" id="cd20293">
    <property type="entry name" value="cupin_HutD_N"/>
    <property type="match status" value="1"/>
</dbReference>
<dbReference type="InterPro" id="IPR011051">
    <property type="entry name" value="RmlC_Cupin_sf"/>
</dbReference>
<dbReference type="Gene3D" id="2.60.120.10">
    <property type="entry name" value="Jelly Rolls"/>
    <property type="match status" value="1"/>
</dbReference>
<evidence type="ECO:0000313" key="1">
    <source>
        <dbReference type="EMBL" id="QIQ05265.1"/>
    </source>
</evidence>